<accession>A0A0F8ZK87</accession>
<sequence length="38" mass="4070">MVIKWLTDLIEKAKKYGGGGVVTVPSKRIIALGEVVEA</sequence>
<feature type="non-terminal residue" evidence="1">
    <location>
        <position position="38"/>
    </location>
</feature>
<proteinExistence type="predicted"/>
<organism evidence="1">
    <name type="scientific">marine sediment metagenome</name>
    <dbReference type="NCBI Taxonomy" id="412755"/>
    <lineage>
        <taxon>unclassified sequences</taxon>
        <taxon>metagenomes</taxon>
        <taxon>ecological metagenomes</taxon>
    </lineage>
</organism>
<gene>
    <name evidence="1" type="ORF">LCGC14_2960190</name>
</gene>
<protein>
    <submittedName>
        <fullName evidence="1">Uncharacterized protein</fullName>
    </submittedName>
</protein>
<dbReference type="AlphaFoldDB" id="A0A0F8ZK87"/>
<name>A0A0F8ZK87_9ZZZZ</name>
<evidence type="ECO:0000313" key="1">
    <source>
        <dbReference type="EMBL" id="KKK66829.1"/>
    </source>
</evidence>
<dbReference type="EMBL" id="LAZR01059896">
    <property type="protein sequence ID" value="KKK66829.1"/>
    <property type="molecule type" value="Genomic_DNA"/>
</dbReference>
<comment type="caution">
    <text evidence="1">The sequence shown here is derived from an EMBL/GenBank/DDBJ whole genome shotgun (WGS) entry which is preliminary data.</text>
</comment>
<reference evidence="1" key="1">
    <citation type="journal article" date="2015" name="Nature">
        <title>Complex archaea that bridge the gap between prokaryotes and eukaryotes.</title>
        <authorList>
            <person name="Spang A."/>
            <person name="Saw J.H."/>
            <person name="Jorgensen S.L."/>
            <person name="Zaremba-Niedzwiedzka K."/>
            <person name="Martijn J."/>
            <person name="Lind A.E."/>
            <person name="van Eijk R."/>
            <person name="Schleper C."/>
            <person name="Guy L."/>
            <person name="Ettema T.J."/>
        </authorList>
    </citation>
    <scope>NUCLEOTIDE SEQUENCE</scope>
</reference>